<sequence>MPPLSFERNIKPIFAKYADDMKDVQVSAPTGTSRLYLNDYDSVKSFYYEIQVTIHGYDYNRDGTPAVPVEKRLPKRGGNPGEFVTSAPHPMPPNDYGWPVELIRLPQDGIDAFDQWVADGMLP</sequence>
<dbReference type="EMBL" id="AZHX01001358">
    <property type="protein sequence ID" value="ETX03907.1"/>
    <property type="molecule type" value="Genomic_DNA"/>
</dbReference>
<accession>W4M2Q0</accession>
<name>W4M2Q0_9BACT</name>
<gene>
    <name evidence="2" type="ORF">ETSY2_31890</name>
</gene>
<comment type="caution">
    <text evidence="2">The sequence shown here is derived from an EMBL/GenBank/DDBJ whole genome shotgun (WGS) entry which is preliminary data.</text>
</comment>
<evidence type="ECO:0000256" key="1">
    <source>
        <dbReference type="SAM" id="MobiDB-lite"/>
    </source>
</evidence>
<dbReference type="HOGENOM" id="CLU_2011096_0_0_7"/>
<evidence type="ECO:0000313" key="2">
    <source>
        <dbReference type="EMBL" id="ETX03907.1"/>
    </source>
</evidence>
<dbReference type="Proteomes" id="UP000019140">
    <property type="component" value="Unassembled WGS sequence"/>
</dbReference>
<keyword evidence="3" id="KW-1185">Reference proteome</keyword>
<protein>
    <submittedName>
        <fullName evidence="2">Uncharacterized protein</fullName>
    </submittedName>
</protein>
<reference evidence="2 3" key="1">
    <citation type="journal article" date="2014" name="Nature">
        <title>An environmental bacterial taxon with a large and distinct metabolic repertoire.</title>
        <authorList>
            <person name="Wilson M.C."/>
            <person name="Mori T."/>
            <person name="Ruckert C."/>
            <person name="Uria A.R."/>
            <person name="Helf M.J."/>
            <person name="Takada K."/>
            <person name="Gernert C."/>
            <person name="Steffens U.A."/>
            <person name="Heycke N."/>
            <person name="Schmitt S."/>
            <person name="Rinke C."/>
            <person name="Helfrich E.J."/>
            <person name="Brachmann A.O."/>
            <person name="Gurgui C."/>
            <person name="Wakimoto T."/>
            <person name="Kracht M."/>
            <person name="Crusemann M."/>
            <person name="Hentschel U."/>
            <person name="Abe I."/>
            <person name="Matsunaga S."/>
            <person name="Kalinowski J."/>
            <person name="Takeyama H."/>
            <person name="Piel J."/>
        </authorList>
    </citation>
    <scope>NUCLEOTIDE SEQUENCE [LARGE SCALE GENOMIC DNA]</scope>
    <source>
        <strain evidence="3">TSY2</strain>
    </source>
</reference>
<organism evidence="2 3">
    <name type="scientific">Candidatus Entotheonella gemina</name>
    <dbReference type="NCBI Taxonomy" id="1429439"/>
    <lineage>
        <taxon>Bacteria</taxon>
        <taxon>Pseudomonadati</taxon>
        <taxon>Nitrospinota/Tectimicrobiota group</taxon>
        <taxon>Candidatus Tectimicrobiota</taxon>
        <taxon>Candidatus Entotheonellia</taxon>
        <taxon>Candidatus Entotheonellales</taxon>
        <taxon>Candidatus Entotheonellaceae</taxon>
        <taxon>Candidatus Entotheonella</taxon>
    </lineage>
</organism>
<proteinExistence type="predicted"/>
<dbReference type="AlphaFoldDB" id="W4M2Q0"/>
<evidence type="ECO:0000313" key="3">
    <source>
        <dbReference type="Proteomes" id="UP000019140"/>
    </source>
</evidence>
<feature type="region of interest" description="Disordered" evidence="1">
    <location>
        <begin position="68"/>
        <end position="92"/>
    </location>
</feature>